<evidence type="ECO:0000313" key="1">
    <source>
        <dbReference type="EMBL" id="ACV25406.1"/>
    </source>
</evidence>
<dbReference type="RefSeq" id="WP_012795050.1">
    <property type="nucleotide sequence ID" value="NC_013157.1"/>
</dbReference>
<organism evidence="1 2">
    <name type="scientific">Methanocaldococcus fervens (strain DSM 4213 / JCM 15782 / AG86)</name>
    <name type="common">Methanococcus fervens</name>
    <dbReference type="NCBI Taxonomy" id="573064"/>
    <lineage>
        <taxon>Archaea</taxon>
        <taxon>Methanobacteriati</taxon>
        <taxon>Methanobacteriota</taxon>
        <taxon>Methanomada group</taxon>
        <taxon>Methanococci</taxon>
        <taxon>Methanococcales</taxon>
        <taxon>Methanocaldococcaceae</taxon>
        <taxon>Methanocaldococcus</taxon>
    </lineage>
</organism>
<protein>
    <submittedName>
        <fullName evidence="1">Uncharacterized protein</fullName>
    </submittedName>
</protein>
<name>C7P9P9_METFA</name>
<keyword evidence="1" id="KW-0614">Plasmid</keyword>
<dbReference type="OrthoDB" id="376160at2157"/>
<proteinExistence type="predicted"/>
<dbReference type="EMBL" id="CP001697">
    <property type="protein sequence ID" value="ACV25406.1"/>
    <property type="molecule type" value="Genomic_DNA"/>
</dbReference>
<dbReference type="KEGG" id="mfe:Mefer_1603"/>
<dbReference type="Proteomes" id="UP000001495">
    <property type="component" value="Plasmid pMEFER01"/>
</dbReference>
<dbReference type="AlphaFoldDB" id="C7P9P9"/>
<gene>
    <name evidence="1" type="ORF">Mefer_1603</name>
</gene>
<accession>C7P9P9</accession>
<dbReference type="HOGENOM" id="CLU_2177887_0_0_2"/>
<dbReference type="GeneID" id="8366311"/>
<evidence type="ECO:0000313" key="2">
    <source>
        <dbReference type="Proteomes" id="UP000001495"/>
    </source>
</evidence>
<reference evidence="1" key="1">
    <citation type="submission" date="2009-08" db="EMBL/GenBank/DDBJ databases">
        <title>Complete sequence of plasmid of Methanocaldococcus fervens AG86.</title>
        <authorList>
            <consortium name="US DOE Joint Genome Institute"/>
            <person name="Lucas S."/>
            <person name="Copeland A."/>
            <person name="Lapidus A."/>
            <person name="Glavina del Rio T."/>
            <person name="Tice H."/>
            <person name="Bruce D."/>
            <person name="Goodwin L."/>
            <person name="Pitluck S."/>
            <person name="Chertkov O."/>
            <person name="Detter J.C."/>
            <person name="Han C."/>
            <person name="Tapia R."/>
            <person name="Larimer F."/>
            <person name="Land M."/>
            <person name="Hauser L."/>
            <person name="Kyrpides N."/>
            <person name="Ovchinnikova G."/>
            <person name="Lupa-Sieprawska M."/>
            <person name="Whitman W.B."/>
        </authorList>
    </citation>
    <scope>NUCLEOTIDE SEQUENCE [LARGE SCALE GENOMIC DNA]</scope>
    <source>
        <strain evidence="1">AG86</strain>
        <plasmid evidence="1">pMEFER01</plasmid>
    </source>
</reference>
<sequence length="110" mass="12809">MLRIKKTPDEIKEMIRLAIQKGYKQIKVSDVNPNEVLLRIPGTFKITSFEFLSDREIKYSCFENYSFKCIIETEVGEVRKFLESVYENSKDIGRKGIREIPADVFQVVVA</sequence>
<dbReference type="eggNOG" id="arCOG09656">
    <property type="taxonomic scope" value="Archaea"/>
</dbReference>
<geneLocation type="plasmid" evidence="1 2">
    <name>pMEFER01</name>
</geneLocation>
<keyword evidence="2" id="KW-1185">Reference proteome</keyword>